<comment type="caution">
    <text evidence="3">The sequence shown here is derived from an EMBL/GenBank/DDBJ whole genome shotgun (WGS) entry which is preliminary data.</text>
</comment>
<proteinExistence type="predicted"/>
<protein>
    <submittedName>
        <fullName evidence="3">ICAM5 protein</fullName>
    </submittedName>
</protein>
<dbReference type="PROSITE" id="PS50835">
    <property type="entry name" value="IG_LIKE"/>
    <property type="match status" value="1"/>
</dbReference>
<dbReference type="GO" id="GO:0007155">
    <property type="term" value="P:cell adhesion"/>
    <property type="evidence" value="ECO:0007669"/>
    <property type="project" value="InterPro"/>
</dbReference>
<keyword evidence="4" id="KW-1185">Reference proteome</keyword>
<dbReference type="Gene3D" id="2.60.40.10">
    <property type="entry name" value="Immunoglobulins"/>
    <property type="match status" value="1"/>
</dbReference>
<reference evidence="3 4" key="1">
    <citation type="submission" date="2019-09" db="EMBL/GenBank/DDBJ databases">
        <title>Bird 10,000 Genomes (B10K) Project - Family phase.</title>
        <authorList>
            <person name="Zhang G."/>
        </authorList>
    </citation>
    <scope>NUCLEOTIDE SEQUENCE [LARGE SCALE GENOMIC DNA]</scope>
    <source>
        <strain evidence="3">B10K-DU-029-50</strain>
        <tissue evidence="3">Heart</tissue>
    </source>
</reference>
<dbReference type="GO" id="GO:0005178">
    <property type="term" value="F:integrin binding"/>
    <property type="evidence" value="ECO:0007669"/>
    <property type="project" value="InterPro"/>
</dbReference>
<dbReference type="InterPro" id="IPR047012">
    <property type="entry name" value="ICAM_VCAM"/>
</dbReference>
<dbReference type="PANTHER" id="PTHR13771">
    <property type="entry name" value="INTERCELLULAR ADHESION MOLECULE"/>
    <property type="match status" value="1"/>
</dbReference>
<feature type="non-terminal residue" evidence="3">
    <location>
        <position position="144"/>
    </location>
</feature>
<dbReference type="InterPro" id="IPR007110">
    <property type="entry name" value="Ig-like_dom"/>
</dbReference>
<sequence length="144" mass="15739">SRSLSQFFLILFPAFPRSLSQFFLILFPAFPSPYPTFPAVHLWLNNSGCPEQQNWTEGQQEVLQCQARGRAEPQVRCSKDGNSLTAGIPYPASRSHDGTYLCSVTNALGTAERNVTVHVQGESGVLGGSGLLEFWGSQGYLGSR</sequence>
<dbReference type="InterPro" id="IPR036179">
    <property type="entry name" value="Ig-like_dom_sf"/>
</dbReference>
<feature type="domain" description="Ig-like" evidence="2">
    <location>
        <begin position="35"/>
        <end position="116"/>
    </location>
</feature>
<dbReference type="AlphaFoldDB" id="A0A7K6EPC9"/>
<evidence type="ECO:0000259" key="2">
    <source>
        <dbReference type="PROSITE" id="PS50835"/>
    </source>
</evidence>
<accession>A0A7K6EPC9</accession>
<dbReference type="EMBL" id="VZRM01006594">
    <property type="protein sequence ID" value="NWV41044.1"/>
    <property type="molecule type" value="Genomic_DNA"/>
</dbReference>
<dbReference type="PANTHER" id="PTHR13771:SF3">
    <property type="entry name" value="INTERCELLULAR ADHESION MOLECULE 2"/>
    <property type="match status" value="1"/>
</dbReference>
<feature type="signal peptide" evidence="1">
    <location>
        <begin position="1"/>
        <end position="20"/>
    </location>
</feature>
<evidence type="ECO:0000256" key="1">
    <source>
        <dbReference type="SAM" id="SignalP"/>
    </source>
</evidence>
<dbReference type="GO" id="GO:0005886">
    <property type="term" value="C:plasma membrane"/>
    <property type="evidence" value="ECO:0007669"/>
    <property type="project" value="TreeGrafter"/>
</dbReference>
<dbReference type="SUPFAM" id="SSF48726">
    <property type="entry name" value="Immunoglobulin"/>
    <property type="match status" value="1"/>
</dbReference>
<dbReference type="Proteomes" id="UP000575029">
    <property type="component" value="Unassembled WGS sequence"/>
</dbReference>
<name>A0A7K6EPC9_9PASS</name>
<dbReference type="FunFam" id="2.60.40.10:FF:000641">
    <property type="entry name" value="Intercellular adhesion molecule 1"/>
    <property type="match status" value="1"/>
</dbReference>
<keyword evidence="1" id="KW-0732">Signal</keyword>
<organism evidence="3 4">
    <name type="scientific">Grantiella picta</name>
    <dbReference type="NCBI Taxonomy" id="266360"/>
    <lineage>
        <taxon>Eukaryota</taxon>
        <taxon>Metazoa</taxon>
        <taxon>Chordata</taxon>
        <taxon>Craniata</taxon>
        <taxon>Vertebrata</taxon>
        <taxon>Euteleostomi</taxon>
        <taxon>Archelosauria</taxon>
        <taxon>Archosauria</taxon>
        <taxon>Dinosauria</taxon>
        <taxon>Saurischia</taxon>
        <taxon>Theropoda</taxon>
        <taxon>Coelurosauria</taxon>
        <taxon>Aves</taxon>
        <taxon>Neognathae</taxon>
        <taxon>Neoaves</taxon>
        <taxon>Telluraves</taxon>
        <taxon>Australaves</taxon>
        <taxon>Passeriformes</taxon>
        <taxon>Meliphagoidea</taxon>
        <taxon>Meliphagidae</taxon>
        <taxon>Grantiella</taxon>
    </lineage>
</organism>
<evidence type="ECO:0000313" key="4">
    <source>
        <dbReference type="Proteomes" id="UP000575029"/>
    </source>
</evidence>
<gene>
    <name evidence="3" type="primary">Icam5</name>
    <name evidence="3" type="ORF">GRAPIC_R15732</name>
</gene>
<feature type="chain" id="PRO_5029638189" evidence="1">
    <location>
        <begin position="21"/>
        <end position="144"/>
    </location>
</feature>
<feature type="non-terminal residue" evidence="3">
    <location>
        <position position="1"/>
    </location>
</feature>
<dbReference type="InterPro" id="IPR013783">
    <property type="entry name" value="Ig-like_fold"/>
</dbReference>
<evidence type="ECO:0000313" key="3">
    <source>
        <dbReference type="EMBL" id="NWV41044.1"/>
    </source>
</evidence>